<keyword evidence="2" id="KW-1185">Reference proteome</keyword>
<dbReference type="Proteomes" id="UP000077266">
    <property type="component" value="Unassembled WGS sequence"/>
</dbReference>
<dbReference type="InParanoid" id="A0A165C2G4"/>
<protein>
    <submittedName>
        <fullName evidence="1">Uncharacterized protein</fullName>
    </submittedName>
</protein>
<organism evidence="1 2">
    <name type="scientific">Exidia glandulosa HHB12029</name>
    <dbReference type="NCBI Taxonomy" id="1314781"/>
    <lineage>
        <taxon>Eukaryota</taxon>
        <taxon>Fungi</taxon>
        <taxon>Dikarya</taxon>
        <taxon>Basidiomycota</taxon>
        <taxon>Agaricomycotina</taxon>
        <taxon>Agaricomycetes</taxon>
        <taxon>Auriculariales</taxon>
        <taxon>Exidiaceae</taxon>
        <taxon>Exidia</taxon>
    </lineage>
</organism>
<name>A0A165C2G4_EXIGL</name>
<reference evidence="1 2" key="1">
    <citation type="journal article" date="2016" name="Mol. Biol. Evol.">
        <title>Comparative Genomics of Early-Diverging Mushroom-Forming Fungi Provides Insights into the Origins of Lignocellulose Decay Capabilities.</title>
        <authorList>
            <person name="Nagy L.G."/>
            <person name="Riley R."/>
            <person name="Tritt A."/>
            <person name="Adam C."/>
            <person name="Daum C."/>
            <person name="Floudas D."/>
            <person name="Sun H."/>
            <person name="Yadav J.S."/>
            <person name="Pangilinan J."/>
            <person name="Larsson K.H."/>
            <person name="Matsuura K."/>
            <person name="Barry K."/>
            <person name="Labutti K."/>
            <person name="Kuo R."/>
            <person name="Ohm R.A."/>
            <person name="Bhattacharya S.S."/>
            <person name="Shirouzu T."/>
            <person name="Yoshinaga Y."/>
            <person name="Martin F.M."/>
            <person name="Grigoriev I.V."/>
            <person name="Hibbett D.S."/>
        </authorList>
    </citation>
    <scope>NUCLEOTIDE SEQUENCE [LARGE SCALE GENOMIC DNA]</scope>
    <source>
        <strain evidence="1 2">HHB12029</strain>
    </source>
</reference>
<dbReference type="EMBL" id="KV426375">
    <property type="protein sequence ID" value="KZV81692.1"/>
    <property type="molecule type" value="Genomic_DNA"/>
</dbReference>
<dbReference type="AlphaFoldDB" id="A0A165C2G4"/>
<evidence type="ECO:0000313" key="1">
    <source>
        <dbReference type="EMBL" id="KZV81692.1"/>
    </source>
</evidence>
<accession>A0A165C2G4</accession>
<gene>
    <name evidence="1" type="ORF">EXIGLDRAFT_730792</name>
</gene>
<proteinExistence type="predicted"/>
<sequence>MAGTLCVQYSRQRSKAVRVTAVPKPSQSQRARVRRPSLSPRLALSLYSPVLYPWSLIATRSNGPVWRPSARIPLLPPAESSSQLPD</sequence>
<evidence type="ECO:0000313" key="2">
    <source>
        <dbReference type="Proteomes" id="UP000077266"/>
    </source>
</evidence>